<dbReference type="Pfam" id="PF02348">
    <property type="entry name" value="CTP_transf_3"/>
    <property type="match status" value="1"/>
</dbReference>
<dbReference type="InterPro" id="IPR029044">
    <property type="entry name" value="Nucleotide-diphossugar_trans"/>
</dbReference>
<keyword evidence="2 4" id="KW-0548">Nucleotidyltransferase</keyword>
<dbReference type="NCBIfam" id="NF003952">
    <property type="entry name" value="PRK05450.1-5"/>
    <property type="match status" value="1"/>
</dbReference>
<reference evidence="4 5" key="1">
    <citation type="submission" date="2020-03" db="EMBL/GenBank/DDBJ databases">
        <title>Metabolic flexibility allows generalist bacteria to become dominant in a frequently disturbed ecosystem.</title>
        <authorList>
            <person name="Chen Y.-J."/>
            <person name="Leung P.M."/>
            <person name="Bay S.K."/>
            <person name="Hugenholtz P."/>
            <person name="Kessler A.J."/>
            <person name="Shelley G."/>
            <person name="Waite D.W."/>
            <person name="Cook P.L."/>
            <person name="Greening C."/>
        </authorList>
    </citation>
    <scope>NUCLEOTIDE SEQUENCE [LARGE SCALE GENOMIC DNA]</scope>
    <source>
        <strain evidence="4">SS_bin_28</strain>
    </source>
</reference>
<evidence type="ECO:0000313" key="5">
    <source>
        <dbReference type="Proteomes" id="UP000547674"/>
    </source>
</evidence>
<dbReference type="GO" id="GO:0008690">
    <property type="term" value="F:3-deoxy-manno-octulosonate cytidylyltransferase activity"/>
    <property type="evidence" value="ECO:0007669"/>
    <property type="project" value="InterPro"/>
</dbReference>
<dbReference type="InterPro" id="IPR004528">
    <property type="entry name" value="KdsB"/>
</dbReference>
<gene>
    <name evidence="4" type="ORF">HKN21_04130</name>
</gene>
<proteinExistence type="predicted"/>
<dbReference type="EMBL" id="JABDJR010000155">
    <property type="protein sequence ID" value="NNF05925.1"/>
    <property type="molecule type" value="Genomic_DNA"/>
</dbReference>
<protein>
    <submittedName>
        <fullName evidence="4">3-deoxy-manno-octulosonate cytidylyltransferase</fullName>
    </submittedName>
</protein>
<dbReference type="InterPro" id="IPR003329">
    <property type="entry name" value="Cytidylyl_trans"/>
</dbReference>
<dbReference type="SUPFAM" id="SSF53448">
    <property type="entry name" value="Nucleotide-diphospho-sugar transferases"/>
    <property type="match status" value="1"/>
</dbReference>
<sequence length="243" mass="26873">MRVLGVIPARFASSRLPGKPLVDLGGETLVMRVVQAARSALEINRLVVATDHEKVRASVEASGGEVLMTSPDHPSGSDRCAEVLQSFEAQGQLFDLVANIQGDEPFLPGEAMDKAIQILKEHPTCQVATLAVPLTAGDREDPHVVKLRATPDGVAEAFGREPDWEPTHTHVGFYVFRRDYLMRFVDLPQSESEKRERLEQLRILDDGVEIRVAAGAWPVLGVDTPEDLELARKKYKNRFEAEV</sequence>
<dbReference type="CDD" id="cd02517">
    <property type="entry name" value="CMP-KDO-Synthetase"/>
    <property type="match status" value="1"/>
</dbReference>
<evidence type="ECO:0000313" key="4">
    <source>
        <dbReference type="EMBL" id="NNF05925.1"/>
    </source>
</evidence>
<evidence type="ECO:0000256" key="2">
    <source>
        <dbReference type="ARBA" id="ARBA00022695"/>
    </source>
</evidence>
<keyword evidence="3" id="KW-0448">Lipopolysaccharide biosynthesis</keyword>
<dbReference type="AlphaFoldDB" id="A0A7Y2E9K8"/>
<dbReference type="Proteomes" id="UP000547674">
    <property type="component" value="Unassembled WGS sequence"/>
</dbReference>
<evidence type="ECO:0000256" key="3">
    <source>
        <dbReference type="ARBA" id="ARBA00022985"/>
    </source>
</evidence>
<accession>A0A7Y2E9K8</accession>
<dbReference type="PANTHER" id="PTHR42866:SF2">
    <property type="entry name" value="3-DEOXY-MANNO-OCTULOSONATE CYTIDYLYLTRANSFERASE, MITOCHONDRIAL"/>
    <property type="match status" value="1"/>
</dbReference>
<dbReference type="GO" id="GO:0005829">
    <property type="term" value="C:cytosol"/>
    <property type="evidence" value="ECO:0007669"/>
    <property type="project" value="TreeGrafter"/>
</dbReference>
<comment type="caution">
    <text evidence="4">The sequence shown here is derived from an EMBL/GenBank/DDBJ whole genome shotgun (WGS) entry which is preliminary data.</text>
</comment>
<name>A0A7Y2E9K8_UNCEI</name>
<organism evidence="4 5">
    <name type="scientific">Eiseniibacteriota bacterium</name>
    <dbReference type="NCBI Taxonomy" id="2212470"/>
    <lineage>
        <taxon>Bacteria</taxon>
        <taxon>Candidatus Eiseniibacteriota</taxon>
    </lineage>
</organism>
<dbReference type="GO" id="GO:0009103">
    <property type="term" value="P:lipopolysaccharide biosynthetic process"/>
    <property type="evidence" value="ECO:0007669"/>
    <property type="project" value="UniProtKB-KW"/>
</dbReference>
<dbReference type="PANTHER" id="PTHR42866">
    <property type="entry name" value="3-DEOXY-MANNO-OCTULOSONATE CYTIDYLYLTRANSFERASE"/>
    <property type="match status" value="1"/>
</dbReference>
<keyword evidence="1 4" id="KW-0808">Transferase</keyword>
<evidence type="ECO:0000256" key="1">
    <source>
        <dbReference type="ARBA" id="ARBA00022679"/>
    </source>
</evidence>
<dbReference type="Gene3D" id="3.90.550.10">
    <property type="entry name" value="Spore Coat Polysaccharide Biosynthesis Protein SpsA, Chain A"/>
    <property type="match status" value="1"/>
</dbReference>